<keyword evidence="1" id="KW-1133">Transmembrane helix</keyword>
<evidence type="ECO:0000313" key="3">
    <source>
        <dbReference type="Proteomes" id="UP001527882"/>
    </source>
</evidence>
<reference evidence="2 3" key="1">
    <citation type="submission" date="2022-12" db="EMBL/GenBank/DDBJ databases">
        <title>Draft genome sequence of Paenibacillus sp. dW9.</title>
        <authorList>
            <person name="Choi E.-W."/>
            <person name="Kim D.-U."/>
        </authorList>
    </citation>
    <scope>NUCLEOTIDE SEQUENCE [LARGE SCALE GENOMIC DNA]</scope>
    <source>
        <strain evidence="3">dW9</strain>
    </source>
</reference>
<name>A0ABT4Q363_9BACL</name>
<organism evidence="2 3">
    <name type="scientific">Paenibacillus gyeongsangnamensis</name>
    <dbReference type="NCBI Taxonomy" id="3388067"/>
    <lineage>
        <taxon>Bacteria</taxon>
        <taxon>Bacillati</taxon>
        <taxon>Bacillota</taxon>
        <taxon>Bacilli</taxon>
        <taxon>Bacillales</taxon>
        <taxon>Paenibacillaceae</taxon>
        <taxon>Paenibacillus</taxon>
    </lineage>
</organism>
<gene>
    <name evidence="2" type="ORF">O9H85_02100</name>
</gene>
<keyword evidence="1" id="KW-0472">Membrane</keyword>
<evidence type="ECO:0000313" key="2">
    <source>
        <dbReference type="EMBL" id="MCZ8511251.1"/>
    </source>
</evidence>
<sequence length="111" mass="12635">MIWREPKVEQHPNHEKQLGHIQKKVNEIAANIERAQIADYIALMNQPIRLIWINLITGISRGVGIAIGFTFFASTIVYILKAIGALNLPIIGSYIADIVQHVQRQLEYRGY</sequence>
<keyword evidence="3" id="KW-1185">Reference proteome</keyword>
<dbReference type="EMBL" id="JAQAGZ010000001">
    <property type="protein sequence ID" value="MCZ8511251.1"/>
    <property type="molecule type" value="Genomic_DNA"/>
</dbReference>
<feature type="transmembrane region" description="Helical" evidence="1">
    <location>
        <begin position="50"/>
        <end position="72"/>
    </location>
</feature>
<accession>A0ABT4Q363</accession>
<dbReference type="Pfam" id="PF18910">
    <property type="entry name" value="DUF5665"/>
    <property type="match status" value="1"/>
</dbReference>
<dbReference type="Proteomes" id="UP001527882">
    <property type="component" value="Unassembled WGS sequence"/>
</dbReference>
<proteinExistence type="predicted"/>
<keyword evidence="1" id="KW-0812">Transmembrane</keyword>
<comment type="caution">
    <text evidence="2">The sequence shown here is derived from an EMBL/GenBank/DDBJ whole genome shotgun (WGS) entry which is preliminary data.</text>
</comment>
<dbReference type="InterPro" id="IPR043723">
    <property type="entry name" value="DUF5665"/>
</dbReference>
<evidence type="ECO:0000256" key="1">
    <source>
        <dbReference type="SAM" id="Phobius"/>
    </source>
</evidence>
<protein>
    <submittedName>
        <fullName evidence="2">DUF5665 domain-containing protein</fullName>
    </submittedName>
</protein>
<feature type="transmembrane region" description="Helical" evidence="1">
    <location>
        <begin position="78"/>
        <end position="99"/>
    </location>
</feature>